<name>A0AA38FFK6_TAXCH</name>
<feature type="non-terminal residue" evidence="1">
    <location>
        <position position="121"/>
    </location>
</feature>
<feature type="non-terminal residue" evidence="1">
    <location>
        <position position="1"/>
    </location>
</feature>
<keyword evidence="2" id="KW-1185">Reference proteome</keyword>
<evidence type="ECO:0000313" key="1">
    <source>
        <dbReference type="EMBL" id="KAH9300458.1"/>
    </source>
</evidence>
<proteinExistence type="predicted"/>
<dbReference type="EMBL" id="JAHRHJ020000009">
    <property type="protein sequence ID" value="KAH9300458.1"/>
    <property type="molecule type" value="Genomic_DNA"/>
</dbReference>
<evidence type="ECO:0000313" key="2">
    <source>
        <dbReference type="Proteomes" id="UP000824469"/>
    </source>
</evidence>
<protein>
    <recommendedName>
        <fullName evidence="3">Reverse transcriptase</fullName>
    </recommendedName>
</protein>
<dbReference type="Proteomes" id="UP000824469">
    <property type="component" value="Unassembled WGS sequence"/>
</dbReference>
<evidence type="ECO:0008006" key="3">
    <source>
        <dbReference type="Google" id="ProtNLM"/>
    </source>
</evidence>
<gene>
    <name evidence="1" type="ORF">KI387_012041</name>
</gene>
<dbReference type="AlphaFoldDB" id="A0AA38FFK6"/>
<sequence>HMALKYLVNKPVLQGCICRWVLLFQEFDFTVVVKPGKSNSGPDHLSRINSGEEAQTIEETMPDAQLYRLQRVPSELEDIVVFLQTGIAPEGMKALEKKQLAIRVEPFMLISGDLYKLGRDE</sequence>
<organism evidence="1 2">
    <name type="scientific">Taxus chinensis</name>
    <name type="common">Chinese yew</name>
    <name type="synonym">Taxus wallichiana var. chinensis</name>
    <dbReference type="NCBI Taxonomy" id="29808"/>
    <lineage>
        <taxon>Eukaryota</taxon>
        <taxon>Viridiplantae</taxon>
        <taxon>Streptophyta</taxon>
        <taxon>Embryophyta</taxon>
        <taxon>Tracheophyta</taxon>
        <taxon>Spermatophyta</taxon>
        <taxon>Pinopsida</taxon>
        <taxon>Pinidae</taxon>
        <taxon>Conifers II</taxon>
        <taxon>Cupressales</taxon>
        <taxon>Taxaceae</taxon>
        <taxon>Taxus</taxon>
    </lineage>
</organism>
<dbReference type="OMA" id="NLAPIWY"/>
<accession>A0AA38FFK6</accession>
<comment type="caution">
    <text evidence="1">The sequence shown here is derived from an EMBL/GenBank/DDBJ whole genome shotgun (WGS) entry which is preliminary data.</text>
</comment>
<reference evidence="1 2" key="1">
    <citation type="journal article" date="2021" name="Nat. Plants">
        <title>The Taxus genome provides insights into paclitaxel biosynthesis.</title>
        <authorList>
            <person name="Xiong X."/>
            <person name="Gou J."/>
            <person name="Liao Q."/>
            <person name="Li Y."/>
            <person name="Zhou Q."/>
            <person name="Bi G."/>
            <person name="Li C."/>
            <person name="Du R."/>
            <person name="Wang X."/>
            <person name="Sun T."/>
            <person name="Guo L."/>
            <person name="Liang H."/>
            <person name="Lu P."/>
            <person name="Wu Y."/>
            <person name="Zhang Z."/>
            <person name="Ro D.K."/>
            <person name="Shang Y."/>
            <person name="Huang S."/>
            <person name="Yan J."/>
        </authorList>
    </citation>
    <scope>NUCLEOTIDE SEQUENCE [LARGE SCALE GENOMIC DNA]</scope>
    <source>
        <strain evidence="1">Ta-2019</strain>
    </source>
</reference>